<accession>A0AAU7C8Z6</accession>
<sequence>MERFRVKVKRGVRTFLWGGSDIKSDVTRRLTIPVLLSLRVDDFGENMRFGFLSYEDEGADENEFGTLKPGESFTVTLDGLRAIWAEAEHDCFVDCDLTVPLSRDLGLRSPGLDRTGRG</sequence>
<name>A0AAU7C8Z6_9BACT</name>
<proteinExistence type="predicted"/>
<dbReference type="RefSeq" id="WP_406694490.1">
    <property type="nucleotide sequence ID" value="NZ_CP155447.1"/>
</dbReference>
<protein>
    <submittedName>
        <fullName evidence="1">Uncharacterized protein</fullName>
    </submittedName>
</protein>
<dbReference type="EMBL" id="CP155447">
    <property type="protein sequence ID" value="XBH01744.1"/>
    <property type="molecule type" value="Genomic_DNA"/>
</dbReference>
<gene>
    <name evidence="1" type="ORF">V5E97_25790</name>
</gene>
<evidence type="ECO:0000313" key="1">
    <source>
        <dbReference type="EMBL" id="XBH01744.1"/>
    </source>
</evidence>
<organism evidence="1">
    <name type="scientific">Singulisphaera sp. Ch08</name>
    <dbReference type="NCBI Taxonomy" id="3120278"/>
    <lineage>
        <taxon>Bacteria</taxon>
        <taxon>Pseudomonadati</taxon>
        <taxon>Planctomycetota</taxon>
        <taxon>Planctomycetia</taxon>
        <taxon>Isosphaerales</taxon>
        <taxon>Isosphaeraceae</taxon>
        <taxon>Singulisphaera</taxon>
    </lineage>
</organism>
<reference evidence="1" key="1">
    <citation type="submission" date="2024-05" db="EMBL/GenBank/DDBJ databases">
        <title>Planctomycetes of the genus Singulisphaera possess chitinolytic capabilities.</title>
        <authorList>
            <person name="Ivanova A."/>
        </authorList>
    </citation>
    <scope>NUCLEOTIDE SEQUENCE</scope>
    <source>
        <strain evidence="1">Ch08T</strain>
    </source>
</reference>
<dbReference type="AlphaFoldDB" id="A0AAU7C8Z6"/>